<dbReference type="CDD" id="cd19958">
    <property type="entry name" value="pyocin_knob"/>
    <property type="match status" value="1"/>
</dbReference>
<reference evidence="5 6" key="1">
    <citation type="journal article" date="2010" name="Virology">
        <title>A jumbo phage infecting the phytopathogen Ralstonia solanacearum defines a new lineage of the Myoviridae family.</title>
        <authorList>
            <person name="Yamada T."/>
            <person name="Satoh S."/>
            <person name="Ishikawa H."/>
            <person name="Fujiwara A."/>
            <person name="Kawasaki T."/>
            <person name="Fujie M."/>
            <person name="Ogata H."/>
        </authorList>
    </citation>
    <scope>NUCLEOTIDE SEQUENCE [LARGE SCALE GENOMIC DNA]</scope>
</reference>
<dbReference type="Pfam" id="PF13884">
    <property type="entry name" value="Peptidase_S74"/>
    <property type="match status" value="1"/>
</dbReference>
<dbReference type="EMBL" id="AB366653">
    <property type="protein sequence ID" value="BAG41619.2"/>
    <property type="molecule type" value="Genomic_DNA"/>
</dbReference>
<keyword evidence="2" id="KW-0946">Virion</keyword>
<comment type="subcellular location">
    <subcellularLocation>
        <location evidence="1">Virion</location>
    </subcellularLocation>
</comment>
<sequence>MKISLTQAGVNLLNSNQGPVTVTSFQVGAGFGYTPSLSDTALHGALLFTGQPTAPVAVNANVVKYSAYLDFNLGPFAFGEVGLFVGNTLFALAAADELIQKLATGSTPGNSVRIDMYLSMVGQNYAMWLNLATSNNEFQMAILPSVDNLPPSSQAVPNAYVVSGNAQSSAFMAYTDQNGFWNFDAYAYFNQASVVITGATATSITIGLGSYLPGFTPSYPGSVLLEFSSGQNYSICRQVTSTVISGSNVTISFSTPLMVLPAAGDSVTFFGRQQLSTTIPNLPIATSTTLGAVIVGTSLTVDATGLINVAPTAYPVSSVNGKTGAVVLTATDISGFATVARTGLYSDLIGAPGAYTLPVATTTTLGGVKVPTTGNLSVDGTGNLSLGFNPVKSVNTNLPDANGNVTINIPTPPPQVVYIGLVQPAAIASGQDFNQMQTTGLFYATDAVASSLINAPITTTGGTLDIEPFSTTASGGDVIQRYTTQDTIYWRRYVQSSNTWTSWVGTITSAGAIPVATSTVLGGIKVGANLTVTGDGTLSATPYSLPTASSTVLGGIKVGSGLSIDGSGVLSASSSLTAPNIMYNGSGEFGATGWTVPANFAFVRDPSYGPLFQNTSALTTASFTLSTPKVTVDPNVSHYASVDLTVGLSAGNVTLNLISYDGSNNPTTVATQTFTAASVFSRQFVGGFLPSNAVTAAVTIVGAGVSANIAGIQVRRVKLEAASSPSAYSVEADVVPATTTALGLVKVGANLAVAADGTLSATAQPLSPATTTTLGGVQIPVASSLSVDGAGNLSFVQNANMLSNSSGGSGTLGWNIPASFSVVNSYGPIFISNTTLSGVSTGIITPKAPALASTTYTLSGDIYNVSTAGTIQLAIVAYDSGGTMIGSGAFASSSNAPNGGWSRISVTGTTPAGTAFLAADVFLSGVSAPVSGVAFRRLKLELGSTPTAYSVEGDILTATTTMTGLVKGGGTNITIAADGTLNVPTGAGYSLPVATASVLGGVKPSTGLAVDGTGVLTLAPGGTTAQWVLGNGTVSNTLSGTATINGTINVGTDSAISMNGASNSILQLKTTSYNRLMYLENGAGNIIFAVSNGSFGATSTLMTISGTGMVSATDFTATSDRNAKTDIQPLVGARALVLGMQGMSFTMKASGKKSVGFIAQDFQPHQYLKDLVHTNEDGTLSLSYGPVSAVLVEAFKEQDEELQMLKLRIKQLEALVDNLVGDSK</sequence>
<evidence type="ECO:0000313" key="6">
    <source>
        <dbReference type="Proteomes" id="UP000001034"/>
    </source>
</evidence>
<dbReference type="PROSITE" id="PS51688">
    <property type="entry name" value="ICA"/>
    <property type="match status" value="1"/>
</dbReference>
<dbReference type="Pfam" id="PF12571">
    <property type="entry name" value="Phage_tail_fib"/>
    <property type="match status" value="1"/>
</dbReference>
<evidence type="ECO:0000256" key="1">
    <source>
        <dbReference type="ARBA" id="ARBA00004328"/>
    </source>
</evidence>
<evidence type="ECO:0000259" key="4">
    <source>
        <dbReference type="PROSITE" id="PS51688"/>
    </source>
</evidence>
<keyword evidence="6" id="KW-1185">Reference proteome</keyword>
<accession>B2ZY51</accession>
<keyword evidence="3" id="KW-0175">Coiled coil</keyword>
<evidence type="ECO:0000256" key="2">
    <source>
        <dbReference type="ARBA" id="ARBA00022732"/>
    </source>
</evidence>
<keyword evidence="2" id="KW-1227">Viral tail protein</keyword>
<evidence type="ECO:0000256" key="3">
    <source>
        <dbReference type="SAM" id="Coils"/>
    </source>
</evidence>
<dbReference type="InterPro" id="IPR030392">
    <property type="entry name" value="S74_ICA"/>
</dbReference>
<name>B2ZY51_9CAUD</name>
<dbReference type="Proteomes" id="UP000001034">
    <property type="component" value="Segment"/>
</dbReference>
<feature type="coiled-coil region" evidence="3">
    <location>
        <begin position="1195"/>
        <end position="1222"/>
    </location>
</feature>
<dbReference type="InterPro" id="IPR022225">
    <property type="entry name" value="Phage_tail_fibre_N"/>
</dbReference>
<proteinExistence type="predicted"/>
<organism evidence="5 6">
    <name type="scientific">Ralstonia phage phiRSL1</name>
    <dbReference type="NCBI Taxonomy" id="1980924"/>
    <lineage>
        <taxon>Viruses</taxon>
        <taxon>Duplodnaviria</taxon>
        <taxon>Heunggongvirae</taxon>
        <taxon>Uroviricota</taxon>
        <taxon>Caudoviricetes</taxon>
        <taxon>Mieseafarmvirus</taxon>
        <taxon>Mieseafarmvirus RSL1</taxon>
    </lineage>
</organism>
<dbReference type="Gene3D" id="2.60.120.260">
    <property type="entry name" value="Galactose-binding domain-like"/>
    <property type="match status" value="1"/>
</dbReference>
<dbReference type="GO" id="GO:0098015">
    <property type="term" value="C:virus tail"/>
    <property type="evidence" value="ECO:0007669"/>
    <property type="project" value="UniProtKB-KW"/>
</dbReference>
<dbReference type="GeneID" id="6369991"/>
<dbReference type="RefSeq" id="YP_001950049.2">
    <property type="nucleotide sequence ID" value="NC_010811.2"/>
</dbReference>
<dbReference type="KEGG" id="vg:6369991"/>
<feature type="domain" description="Peptidase S74" evidence="4">
    <location>
        <begin position="1119"/>
        <end position="1209"/>
    </location>
</feature>
<protein>
    <recommendedName>
        <fullName evidence="4">Peptidase S74 domain-containing protein</fullName>
    </recommendedName>
</protein>
<evidence type="ECO:0000313" key="5">
    <source>
        <dbReference type="EMBL" id="BAG41619.2"/>
    </source>
</evidence>